<proteinExistence type="predicted"/>
<dbReference type="InterPro" id="IPR008880">
    <property type="entry name" value="Trigger_fac_C"/>
</dbReference>
<feature type="domain" description="Trigger factor C-terminal" evidence="3">
    <location>
        <begin position="22"/>
        <end position="163"/>
    </location>
</feature>
<evidence type="ECO:0000256" key="2">
    <source>
        <dbReference type="ARBA" id="ARBA00023235"/>
    </source>
</evidence>
<protein>
    <recommendedName>
        <fullName evidence="3">Trigger factor C-terminal domain-containing protein</fullName>
    </recommendedName>
</protein>
<dbReference type="Proteomes" id="UP000823893">
    <property type="component" value="Unassembled WGS sequence"/>
</dbReference>
<dbReference type="GO" id="GO:0015031">
    <property type="term" value="P:protein transport"/>
    <property type="evidence" value="ECO:0007669"/>
    <property type="project" value="InterPro"/>
</dbReference>
<evidence type="ECO:0000259" key="3">
    <source>
        <dbReference type="Pfam" id="PF05698"/>
    </source>
</evidence>
<comment type="caution">
    <text evidence="4">The sequence shown here is derived from an EMBL/GenBank/DDBJ whole genome shotgun (WGS) entry which is preliminary data.</text>
</comment>
<dbReference type="SUPFAM" id="SSF109998">
    <property type="entry name" value="Triger factor/SurA peptide-binding domain-like"/>
    <property type="match status" value="1"/>
</dbReference>
<dbReference type="Gene3D" id="1.10.3120.10">
    <property type="entry name" value="Trigger factor, C-terminal domain"/>
    <property type="match status" value="1"/>
</dbReference>
<dbReference type="GO" id="GO:0003755">
    <property type="term" value="F:peptidyl-prolyl cis-trans isomerase activity"/>
    <property type="evidence" value="ECO:0007669"/>
    <property type="project" value="UniProtKB-KW"/>
</dbReference>
<dbReference type="InterPro" id="IPR027304">
    <property type="entry name" value="Trigger_fact/SurA_dom_sf"/>
</dbReference>
<gene>
    <name evidence="4" type="ORF">H9935_04075</name>
</gene>
<reference evidence="4" key="2">
    <citation type="submission" date="2021-04" db="EMBL/GenBank/DDBJ databases">
        <authorList>
            <person name="Gilroy R."/>
        </authorList>
    </citation>
    <scope>NUCLEOTIDE SEQUENCE</scope>
    <source>
        <strain evidence="4">ChiSxjej6B18-287</strain>
    </source>
</reference>
<evidence type="ECO:0000313" key="5">
    <source>
        <dbReference type="Proteomes" id="UP000823893"/>
    </source>
</evidence>
<dbReference type="InterPro" id="IPR037041">
    <property type="entry name" value="Trigger_fac_C_sf"/>
</dbReference>
<dbReference type="AlphaFoldDB" id="A0A9D2SK38"/>
<evidence type="ECO:0000256" key="1">
    <source>
        <dbReference type="ARBA" id="ARBA00023110"/>
    </source>
</evidence>
<keyword evidence="2" id="KW-0413">Isomerase</keyword>
<accession>A0A9D2SK38</accession>
<evidence type="ECO:0000313" key="4">
    <source>
        <dbReference type="EMBL" id="HJC09976.1"/>
    </source>
</evidence>
<sequence>MAETAEKTYKGLVIQLPEKWKTAEEKEERIEEAVLFKLAETYPIDVPESLVENEVQAMVCQLYQEMRYKALRTGEINFFVERDIQDQMEDIQKEARRQVKIRCILQEITETEQIQISREELELEAEAMAERQHTTVREIKSFFGENLDMLREDLLVRKTIQRICKSAVIL</sequence>
<keyword evidence="1" id="KW-0697">Rotamase</keyword>
<reference evidence="4" key="1">
    <citation type="journal article" date="2021" name="PeerJ">
        <title>Extensive microbial diversity within the chicken gut microbiome revealed by metagenomics and culture.</title>
        <authorList>
            <person name="Gilroy R."/>
            <person name="Ravi A."/>
            <person name="Getino M."/>
            <person name="Pursley I."/>
            <person name="Horton D.L."/>
            <person name="Alikhan N.F."/>
            <person name="Baker D."/>
            <person name="Gharbi K."/>
            <person name="Hall N."/>
            <person name="Watson M."/>
            <person name="Adriaenssens E.M."/>
            <person name="Foster-Nyarko E."/>
            <person name="Jarju S."/>
            <person name="Secka A."/>
            <person name="Antonio M."/>
            <person name="Oren A."/>
            <person name="Chaudhuri R.R."/>
            <person name="La Ragione R."/>
            <person name="Hildebrand F."/>
            <person name="Pallen M.J."/>
        </authorList>
    </citation>
    <scope>NUCLEOTIDE SEQUENCE</scope>
    <source>
        <strain evidence="4">ChiSxjej6B18-287</strain>
    </source>
</reference>
<organism evidence="4 5">
    <name type="scientific">Candidatus Blautia merdigallinarum</name>
    <dbReference type="NCBI Taxonomy" id="2838495"/>
    <lineage>
        <taxon>Bacteria</taxon>
        <taxon>Bacillati</taxon>
        <taxon>Bacillota</taxon>
        <taxon>Clostridia</taxon>
        <taxon>Lachnospirales</taxon>
        <taxon>Lachnospiraceae</taxon>
        <taxon>Blautia</taxon>
    </lineage>
</organism>
<dbReference type="Pfam" id="PF05698">
    <property type="entry name" value="Trigger_C"/>
    <property type="match status" value="1"/>
</dbReference>
<dbReference type="EMBL" id="DWWV01000045">
    <property type="protein sequence ID" value="HJC09976.1"/>
    <property type="molecule type" value="Genomic_DNA"/>
</dbReference>
<dbReference type="GO" id="GO:0006457">
    <property type="term" value="P:protein folding"/>
    <property type="evidence" value="ECO:0007669"/>
    <property type="project" value="InterPro"/>
</dbReference>
<name>A0A9D2SK38_9FIRM</name>